<keyword evidence="3" id="KW-0732">Signal</keyword>
<reference evidence="4 5" key="1">
    <citation type="journal article" date="2018" name="Nat. Ecol. Evol.">
        <title>Genomic signatures of mitonuclear coevolution across populations of Tigriopus californicus.</title>
        <authorList>
            <person name="Barreto F.S."/>
            <person name="Watson E.T."/>
            <person name="Lima T.G."/>
            <person name="Willett C.S."/>
            <person name="Edmands S."/>
            <person name="Li W."/>
            <person name="Burton R.S."/>
        </authorList>
    </citation>
    <scope>NUCLEOTIDE SEQUENCE [LARGE SCALE GENOMIC DNA]</scope>
    <source>
        <strain evidence="4 5">San Diego</strain>
    </source>
</reference>
<feature type="region of interest" description="Disordered" evidence="1">
    <location>
        <begin position="208"/>
        <end position="228"/>
    </location>
</feature>
<evidence type="ECO:0000313" key="5">
    <source>
        <dbReference type="Proteomes" id="UP000318571"/>
    </source>
</evidence>
<accession>A0A553NBD8</accession>
<feature type="signal peptide" evidence="3">
    <location>
        <begin position="1"/>
        <end position="24"/>
    </location>
</feature>
<gene>
    <name evidence="4" type="ORF">TCAL_10998</name>
</gene>
<dbReference type="PANTHER" id="PTHR23352:SF2">
    <property type="entry name" value="NEURAL PROLIFERATION DIFFERENTIATION AND CONTROL PROTEIN 1"/>
    <property type="match status" value="1"/>
</dbReference>
<protein>
    <recommendedName>
        <fullName evidence="6">Neural proliferation differentiation and control protein 1</fullName>
    </recommendedName>
</protein>
<sequence length="310" mass="34391">MPSIPNLLRTWVLLLVSDLYYNNAEILNNWIDSADLPLLSDAELKFYLENQGQLDKDYGNDVEGLPKARVNALEPVFPQLSEVQRKFGVNPSYQSFYDPSFRQVEGVADDILAPKQRISSPTDEVVDDILTLVEDDDRGRQSAKKASQQAFSRSSVSRQEMDQDQMDDLYFTTIVGVSSALAVFAIVGAGFCYHRVRRNSKASEDVEYPAYGVTGPGGKETSPTSGTDRKLAQNAQMYHYQHQKQQMIAFDSANGLASEKRNGNASDCESDEGEEGDYTVYECPGLAPAGEMEVHNPLFQDDDSTPKASK</sequence>
<dbReference type="AlphaFoldDB" id="A0A553NBD8"/>
<evidence type="ECO:0000256" key="1">
    <source>
        <dbReference type="SAM" id="MobiDB-lite"/>
    </source>
</evidence>
<feature type="region of interest" description="Disordered" evidence="1">
    <location>
        <begin position="258"/>
        <end position="310"/>
    </location>
</feature>
<organism evidence="4 5">
    <name type="scientific">Tigriopus californicus</name>
    <name type="common">Marine copepod</name>
    <dbReference type="NCBI Taxonomy" id="6832"/>
    <lineage>
        <taxon>Eukaryota</taxon>
        <taxon>Metazoa</taxon>
        <taxon>Ecdysozoa</taxon>
        <taxon>Arthropoda</taxon>
        <taxon>Crustacea</taxon>
        <taxon>Multicrustacea</taxon>
        <taxon>Hexanauplia</taxon>
        <taxon>Copepoda</taxon>
        <taxon>Harpacticoida</taxon>
        <taxon>Harpacticidae</taxon>
        <taxon>Tigriopus</taxon>
    </lineage>
</organism>
<comment type="caution">
    <text evidence="4">The sequence shown here is derived from an EMBL/GenBank/DDBJ whole genome shotgun (WGS) entry which is preliminary data.</text>
</comment>
<evidence type="ECO:0000256" key="2">
    <source>
        <dbReference type="SAM" id="Phobius"/>
    </source>
</evidence>
<dbReference type="Pfam" id="PF06809">
    <property type="entry name" value="NPDC1"/>
    <property type="match status" value="1"/>
</dbReference>
<dbReference type="OMA" id="AGEMEVH"/>
<evidence type="ECO:0008006" key="6">
    <source>
        <dbReference type="Google" id="ProtNLM"/>
    </source>
</evidence>
<dbReference type="PANTHER" id="PTHR23352">
    <property type="entry name" value="NEURAL PROLIFERATION DIFFERENTIATION AND CONTROL PROTEIN-1 NPDC-1 PROTEIN"/>
    <property type="match status" value="1"/>
</dbReference>
<keyword evidence="2" id="KW-0472">Membrane</keyword>
<feature type="transmembrane region" description="Helical" evidence="2">
    <location>
        <begin position="169"/>
        <end position="193"/>
    </location>
</feature>
<name>A0A553NBD8_TIGCA</name>
<evidence type="ECO:0000313" key="4">
    <source>
        <dbReference type="EMBL" id="TRY62762.1"/>
    </source>
</evidence>
<dbReference type="Proteomes" id="UP000318571">
    <property type="component" value="Chromosome 10"/>
</dbReference>
<feature type="region of interest" description="Disordered" evidence="1">
    <location>
        <begin position="137"/>
        <end position="159"/>
    </location>
</feature>
<dbReference type="EMBL" id="VCGU01000458">
    <property type="protein sequence ID" value="TRY62762.1"/>
    <property type="molecule type" value="Genomic_DNA"/>
</dbReference>
<evidence type="ECO:0000256" key="3">
    <source>
        <dbReference type="SAM" id="SignalP"/>
    </source>
</evidence>
<dbReference type="InterPro" id="IPR009635">
    <property type="entry name" value="NPDC1"/>
</dbReference>
<dbReference type="GO" id="GO:0016020">
    <property type="term" value="C:membrane"/>
    <property type="evidence" value="ECO:0007669"/>
    <property type="project" value="InterPro"/>
</dbReference>
<keyword evidence="5" id="KW-1185">Reference proteome</keyword>
<feature type="compositionally biased region" description="Polar residues" evidence="1">
    <location>
        <begin position="144"/>
        <end position="158"/>
    </location>
</feature>
<feature type="chain" id="PRO_5021773948" description="Neural proliferation differentiation and control protein 1" evidence="3">
    <location>
        <begin position="25"/>
        <end position="310"/>
    </location>
</feature>
<keyword evidence="2" id="KW-1133">Transmembrane helix</keyword>
<proteinExistence type="predicted"/>
<feature type="compositionally biased region" description="Acidic residues" evidence="1">
    <location>
        <begin position="268"/>
        <end position="277"/>
    </location>
</feature>
<keyword evidence="2" id="KW-0812">Transmembrane</keyword>